<gene>
    <name evidence="2" type="ORF">ADK75_34190</name>
</gene>
<evidence type="ECO:0000313" key="2">
    <source>
        <dbReference type="EMBL" id="KOG44813.1"/>
    </source>
</evidence>
<dbReference type="GO" id="GO:0003677">
    <property type="term" value="F:DNA binding"/>
    <property type="evidence" value="ECO:0007669"/>
    <property type="project" value="InterPro"/>
</dbReference>
<dbReference type="SUPFAM" id="SSF46894">
    <property type="entry name" value="C-terminal effector domain of the bipartite response regulators"/>
    <property type="match status" value="1"/>
</dbReference>
<reference evidence="3" key="1">
    <citation type="submission" date="2015-07" db="EMBL/GenBank/DDBJ databases">
        <authorList>
            <consortium name="Consortium for Microbial Forensics and Genomics (microFORGE)"/>
            <person name="Knight B.M."/>
            <person name="Roberts D.P."/>
            <person name="Lin D."/>
            <person name="Hari K."/>
            <person name="Fletcher J."/>
            <person name="Melcher U."/>
            <person name="Blagden T."/>
            <person name="Winegar R.A."/>
        </authorList>
    </citation>
    <scope>NUCLEOTIDE SEQUENCE [LARGE SCALE GENOMIC DNA]</scope>
    <source>
        <strain evidence="3">NRRL B-1447</strain>
    </source>
</reference>
<dbReference type="InterPro" id="IPR000792">
    <property type="entry name" value="Tscrpt_reg_LuxR_C"/>
</dbReference>
<dbReference type="GO" id="GO:0006355">
    <property type="term" value="P:regulation of DNA-templated transcription"/>
    <property type="evidence" value="ECO:0007669"/>
    <property type="project" value="InterPro"/>
</dbReference>
<dbReference type="Gene3D" id="1.10.10.10">
    <property type="entry name" value="Winged helix-like DNA-binding domain superfamily/Winged helix DNA-binding domain"/>
    <property type="match status" value="1"/>
</dbReference>
<dbReference type="eggNOG" id="COG2197">
    <property type="taxonomic scope" value="Bacteria"/>
</dbReference>
<dbReference type="OrthoDB" id="4307453at2"/>
<proteinExistence type="predicted"/>
<protein>
    <recommendedName>
        <fullName evidence="1">HTH luxR-type domain-containing protein</fullName>
    </recommendedName>
</protein>
<dbReference type="PATRIC" id="fig|1961.12.peg.7531"/>
<comment type="caution">
    <text evidence="2">The sequence shown here is derived from an EMBL/GenBank/DDBJ whole genome shotgun (WGS) entry which is preliminary data.</text>
</comment>
<dbReference type="InterPro" id="IPR036388">
    <property type="entry name" value="WH-like_DNA-bd_sf"/>
</dbReference>
<name>A0A0L8M347_STRVG</name>
<dbReference type="InterPro" id="IPR051797">
    <property type="entry name" value="TrmB-like"/>
</dbReference>
<dbReference type="Pfam" id="PF00196">
    <property type="entry name" value="GerE"/>
    <property type="match status" value="1"/>
</dbReference>
<evidence type="ECO:0000259" key="1">
    <source>
        <dbReference type="Pfam" id="PF00196"/>
    </source>
</evidence>
<dbReference type="PANTHER" id="PTHR34293">
    <property type="entry name" value="HTH-TYPE TRANSCRIPTIONAL REGULATOR TRMBL2"/>
    <property type="match status" value="1"/>
</dbReference>
<dbReference type="Proteomes" id="UP000037084">
    <property type="component" value="Unassembled WGS sequence"/>
</dbReference>
<dbReference type="AlphaFoldDB" id="A0A0L8M347"/>
<dbReference type="InterPro" id="IPR016032">
    <property type="entry name" value="Sig_transdc_resp-reg_C-effctor"/>
</dbReference>
<feature type="domain" description="HTH luxR-type" evidence="1">
    <location>
        <begin position="281"/>
        <end position="326"/>
    </location>
</feature>
<dbReference type="RefSeq" id="WP_030389782.1">
    <property type="nucleotide sequence ID" value="NZ_LGUV01000377.1"/>
</dbReference>
<dbReference type="PANTHER" id="PTHR34293:SF1">
    <property type="entry name" value="HTH-TYPE TRANSCRIPTIONAL REGULATOR TRMBL2"/>
    <property type="match status" value="1"/>
</dbReference>
<organism evidence="2 3">
    <name type="scientific">Streptomyces virginiae</name>
    <name type="common">Streptomyces cinnamonensis</name>
    <dbReference type="NCBI Taxonomy" id="1961"/>
    <lineage>
        <taxon>Bacteria</taxon>
        <taxon>Bacillati</taxon>
        <taxon>Actinomycetota</taxon>
        <taxon>Actinomycetes</taxon>
        <taxon>Kitasatosporales</taxon>
        <taxon>Streptomycetaceae</taxon>
        <taxon>Streptomyces</taxon>
    </lineage>
</organism>
<accession>A0A0L8M347</accession>
<evidence type="ECO:0000313" key="3">
    <source>
        <dbReference type="Proteomes" id="UP000037084"/>
    </source>
</evidence>
<dbReference type="EMBL" id="LGUV01000377">
    <property type="protein sequence ID" value="KOG44813.1"/>
    <property type="molecule type" value="Genomic_DNA"/>
</dbReference>
<sequence length="345" mass="38024">MVTGEGPDSGFAELDDVSAAAYGLAVECGRFLRDQIAEQLSLTPQEIARVEQVLTGVRLLQSMPGNPSALTPVTPDVAAASLVAPAERHIRDLQQAVTDVRAKLLSLTPLYFEGRRVRNRLEAFDVITDVSRIQSMLNHLTQNCKTELLTVQPGGARPAYALASARESALTTLSRGVAIRTIYQHTARNDLPTRSYVREVTEQGAEIRTADEVIDRLIIYDREVAFLPERSAGERIPGAAIVREPTLVAFLCSVFEYLWDGASPYVVESQRSPASSDELKWSIIRLMTKGYKDEMVARRLGMSVRTCRRHIAEITEELEATSRFQAGYNAARQEMLSGGPTPSMS</sequence>